<dbReference type="InterPro" id="IPR026588">
    <property type="entry name" value="Choice_anch_A"/>
</dbReference>
<protein>
    <recommendedName>
        <fullName evidence="2">Choice-of-anchor A domain-containing protein</fullName>
    </recommendedName>
</protein>
<keyword evidence="1" id="KW-0472">Membrane</keyword>
<dbReference type="RefSeq" id="WP_069295550.1">
    <property type="nucleotide sequence ID" value="NZ_MCRI01000007.1"/>
</dbReference>
<evidence type="ECO:0000259" key="2">
    <source>
        <dbReference type="Pfam" id="PF20597"/>
    </source>
</evidence>
<dbReference type="InterPro" id="IPR013424">
    <property type="entry name" value="Ice-binding_C"/>
</dbReference>
<accession>A0A1E3GTD1</accession>
<name>A0A1E3GTD1_9GAMM</name>
<feature type="transmembrane region" description="Helical" evidence="1">
    <location>
        <begin position="276"/>
        <end position="295"/>
    </location>
</feature>
<proteinExistence type="predicted"/>
<dbReference type="STRING" id="291169.A9E74_01036"/>
<dbReference type="Pfam" id="PF20597">
    <property type="entry name" value="pAdhesive_15"/>
    <property type="match status" value="1"/>
</dbReference>
<keyword evidence="1" id="KW-0812">Transmembrane</keyword>
<dbReference type="EMBL" id="MCRI01000007">
    <property type="protein sequence ID" value="ODN67309.1"/>
    <property type="molecule type" value="Genomic_DNA"/>
</dbReference>
<keyword evidence="1" id="KW-1133">Transmembrane helix</keyword>
<gene>
    <name evidence="3" type="ORF">A9E74_01036</name>
</gene>
<dbReference type="AlphaFoldDB" id="A0A1E3GTD1"/>
<dbReference type="NCBIfam" id="TIGR04215">
    <property type="entry name" value="choice_anch_A"/>
    <property type="match status" value="1"/>
</dbReference>
<evidence type="ECO:0000256" key="1">
    <source>
        <dbReference type="SAM" id="Phobius"/>
    </source>
</evidence>
<dbReference type="Proteomes" id="UP000094379">
    <property type="component" value="Unassembled WGS sequence"/>
</dbReference>
<keyword evidence="4" id="KW-1185">Reference proteome</keyword>
<dbReference type="InterPro" id="IPR022472">
    <property type="entry name" value="VPLPA-CTERM"/>
</dbReference>
<evidence type="ECO:0000313" key="3">
    <source>
        <dbReference type="EMBL" id="ODN67309.1"/>
    </source>
</evidence>
<comment type="caution">
    <text evidence="3">The sequence shown here is derived from an EMBL/GenBank/DDBJ whole genome shotgun (WGS) entry which is preliminary data.</text>
</comment>
<dbReference type="NCBIfam" id="TIGR03370">
    <property type="entry name" value="VPLPA-CTERM"/>
    <property type="match status" value="1"/>
</dbReference>
<dbReference type="NCBIfam" id="TIGR02595">
    <property type="entry name" value="PEP_CTERM"/>
    <property type="match status" value="1"/>
</dbReference>
<organism evidence="3 4">
    <name type="scientific">Methylophaga muralis</name>
    <dbReference type="NCBI Taxonomy" id="291169"/>
    <lineage>
        <taxon>Bacteria</taxon>
        <taxon>Pseudomonadati</taxon>
        <taxon>Pseudomonadota</taxon>
        <taxon>Gammaproteobacteria</taxon>
        <taxon>Thiotrichales</taxon>
        <taxon>Piscirickettsiaceae</taxon>
        <taxon>Methylophaga</taxon>
    </lineage>
</organism>
<reference evidence="3 4" key="1">
    <citation type="submission" date="2016-07" db="EMBL/GenBank/DDBJ databases">
        <title>Draft Genome Sequence of Methylophaga muralis Bur 1.</title>
        <authorList>
            <person name="Vasilenko O.V."/>
            <person name="Doronina N.V."/>
            <person name="Shmareva M.N."/>
            <person name="Tarlachkov S.V."/>
            <person name="Mustakhimov I."/>
            <person name="Trotsenko Y.A."/>
        </authorList>
    </citation>
    <scope>NUCLEOTIDE SEQUENCE [LARGE SCALE GENOMIC DNA]</scope>
    <source>
        <strain evidence="3 4">Bur 1</strain>
    </source>
</reference>
<feature type="domain" description="Choice-of-anchor A" evidence="2">
    <location>
        <begin position="37"/>
        <end position="264"/>
    </location>
</feature>
<sequence length="303" mass="31205">MHQTSNAEVPALTVGGNVNGNVITKGKGLNVGGNIAGNVTMNDGGDAFVGSVSGSLQNNANGNGSSSVIGDISGFVNTNGGNTTYGGNLTGTANANGGGTLSNQPVTAPFDPSTEASNAMNVLSQFSDQLSGADANSSYSINGGKVTFNAVGNDSGLAIFSITDAKSFFDNAFEFDFSMTNTQSILFNVFGGDNTVFDIKANFLASAATIYGSIFLWNFVDATVLNLASQFGGSILALNADVTNHNNIEGTLVAKNLTQYGEIHSQPLNFVPPTEVPVPAALPLFLSGLIGFFAMRRNRKKSL</sequence>
<evidence type="ECO:0000313" key="4">
    <source>
        <dbReference type="Proteomes" id="UP000094379"/>
    </source>
</evidence>